<dbReference type="OrthoDB" id="626167at2759"/>
<dbReference type="Pfam" id="PF13374">
    <property type="entry name" value="TPR_10"/>
    <property type="match status" value="2"/>
</dbReference>
<accession>A0A0M0JPC6</accession>
<sequence length="223" mass="23681">MRATLGDRHPKTLSCINNLASLLQDQGNLAAAEPLYREAVSAMRATLGDRHPNTLSCIGNLASLLQAQGNLAAAEPLCREALSGNLAAAEPLCLEALSASRATLGDRHPQTLSCIHNLASLLKDQGKLDDAEPLFREALEGLRSTLGDRHPDTLSTMSSLKALEFHRAPLVGKQVLLHGLVAKPELNDRTGTATAWNSKSGRYAVRLQDGSAVALKAANLVLL</sequence>
<evidence type="ECO:0000313" key="2">
    <source>
        <dbReference type="Proteomes" id="UP000037460"/>
    </source>
</evidence>
<dbReference type="PANTHER" id="PTHR46082:SF6">
    <property type="entry name" value="AAA+ ATPASE DOMAIN-CONTAINING PROTEIN-RELATED"/>
    <property type="match status" value="1"/>
</dbReference>
<protein>
    <submittedName>
        <fullName evidence="1">Tpr repeat-containing protein</fullName>
    </submittedName>
</protein>
<gene>
    <name evidence="1" type="ORF">Ctob_009298</name>
</gene>
<reference evidence="2" key="1">
    <citation type="journal article" date="2015" name="PLoS Genet.">
        <title>Genome Sequence and Transcriptome Analyses of Chrysochromulina tobin: Metabolic Tools for Enhanced Algal Fitness in the Prominent Order Prymnesiales (Haptophyceae).</title>
        <authorList>
            <person name="Hovde B.T."/>
            <person name="Deodato C.R."/>
            <person name="Hunsperger H.M."/>
            <person name="Ryken S.A."/>
            <person name="Yost W."/>
            <person name="Jha R.K."/>
            <person name="Patterson J."/>
            <person name="Monnat R.J. Jr."/>
            <person name="Barlow S.B."/>
            <person name="Starkenburg S.R."/>
            <person name="Cattolico R.A."/>
        </authorList>
    </citation>
    <scope>NUCLEOTIDE SEQUENCE</scope>
    <source>
        <strain evidence="2">CCMP291</strain>
    </source>
</reference>
<proteinExistence type="predicted"/>
<dbReference type="Proteomes" id="UP000037460">
    <property type="component" value="Unassembled WGS sequence"/>
</dbReference>
<dbReference type="SUPFAM" id="SSF48452">
    <property type="entry name" value="TPR-like"/>
    <property type="match status" value="1"/>
</dbReference>
<name>A0A0M0JPC6_9EUKA</name>
<dbReference type="Pfam" id="PF13424">
    <property type="entry name" value="TPR_12"/>
    <property type="match status" value="1"/>
</dbReference>
<evidence type="ECO:0000313" key="1">
    <source>
        <dbReference type="EMBL" id="KOO28083.1"/>
    </source>
</evidence>
<dbReference type="EMBL" id="JWZX01002623">
    <property type="protein sequence ID" value="KOO28083.1"/>
    <property type="molecule type" value="Genomic_DNA"/>
</dbReference>
<comment type="caution">
    <text evidence="1">The sequence shown here is derived from an EMBL/GenBank/DDBJ whole genome shotgun (WGS) entry which is preliminary data.</text>
</comment>
<dbReference type="InterPro" id="IPR053137">
    <property type="entry name" value="NLR-like"/>
</dbReference>
<organism evidence="1 2">
    <name type="scientific">Chrysochromulina tobinii</name>
    <dbReference type="NCBI Taxonomy" id="1460289"/>
    <lineage>
        <taxon>Eukaryota</taxon>
        <taxon>Haptista</taxon>
        <taxon>Haptophyta</taxon>
        <taxon>Prymnesiophyceae</taxon>
        <taxon>Prymnesiales</taxon>
        <taxon>Chrysochromulinaceae</taxon>
        <taxon>Chrysochromulina</taxon>
    </lineage>
</organism>
<dbReference type="Gene3D" id="1.25.40.10">
    <property type="entry name" value="Tetratricopeptide repeat domain"/>
    <property type="match status" value="2"/>
</dbReference>
<keyword evidence="2" id="KW-1185">Reference proteome</keyword>
<dbReference type="AlphaFoldDB" id="A0A0M0JPC6"/>
<dbReference type="InterPro" id="IPR011990">
    <property type="entry name" value="TPR-like_helical_dom_sf"/>
</dbReference>
<dbReference type="PANTHER" id="PTHR46082">
    <property type="entry name" value="ATP/GTP-BINDING PROTEIN-RELATED"/>
    <property type="match status" value="1"/>
</dbReference>